<gene>
    <name evidence="1" type="ORF">GGR06_004325</name>
</gene>
<dbReference type="Proteomes" id="UP000560658">
    <property type="component" value="Unassembled WGS sequence"/>
</dbReference>
<dbReference type="EMBL" id="JACIER010000048">
    <property type="protein sequence ID" value="MBB4046484.1"/>
    <property type="molecule type" value="Genomic_DNA"/>
</dbReference>
<reference evidence="1" key="1">
    <citation type="submission" date="2020-08" db="EMBL/GenBank/DDBJ databases">
        <title>Genomic Encyclopedia of Type Strains, Phase IV (KMG-IV): sequencing the most valuable type-strain genomes for metagenomic binning, comparative biology and taxonomic classification.</title>
        <authorList>
            <person name="Goeker M."/>
        </authorList>
    </citation>
    <scope>NUCLEOTIDE SEQUENCE [LARGE SCALE GENOMIC DNA]</scope>
    <source>
        <strain evidence="1">DSM 105720</strain>
    </source>
</reference>
<dbReference type="RefSeq" id="WP_052517336.1">
    <property type="nucleotide sequence ID" value="NZ_JACIER010000048.1"/>
</dbReference>
<name>A0A840DAM4_9BACE</name>
<evidence type="ECO:0000313" key="2">
    <source>
        <dbReference type="Proteomes" id="UP000560658"/>
    </source>
</evidence>
<protein>
    <submittedName>
        <fullName evidence="1">Uncharacterized protein</fullName>
    </submittedName>
</protein>
<dbReference type="AlphaFoldDB" id="A0A840DAM4"/>
<sequence length="72" mass="8503">MKIITKGYKNSKVQPFPEWDLEVQDAIYEAMNLIVGKHGFRTHFEIWRNCELIITIGHNIHTTLIEIRPPEK</sequence>
<organism evidence="1 2">
    <name type="scientific">Bacteroides reticulotermitis</name>
    <dbReference type="NCBI Taxonomy" id="1133319"/>
    <lineage>
        <taxon>Bacteria</taxon>
        <taxon>Pseudomonadati</taxon>
        <taxon>Bacteroidota</taxon>
        <taxon>Bacteroidia</taxon>
        <taxon>Bacteroidales</taxon>
        <taxon>Bacteroidaceae</taxon>
        <taxon>Bacteroides</taxon>
    </lineage>
</organism>
<keyword evidence="2" id="KW-1185">Reference proteome</keyword>
<evidence type="ECO:0000313" key="1">
    <source>
        <dbReference type="EMBL" id="MBB4046484.1"/>
    </source>
</evidence>
<comment type="caution">
    <text evidence="1">The sequence shown here is derived from an EMBL/GenBank/DDBJ whole genome shotgun (WGS) entry which is preliminary data.</text>
</comment>
<accession>A0A840DAM4</accession>
<proteinExistence type="predicted"/>